<sequence length="233" mass="24504">MAHVRCLGTILIFNAEITEMRRSLGAVATACAALFAGVAHAAGDASSNDMTGGIHAGDVLVRLRAISIEPQVNAGGALGTLGVDVNNAIVPELDFTYMIRDQIGVELILGTSRHQVTSNIGSLGGVNVLPPTLLLQYHFNHAGRVRPYVGAGVNYTYFYNDKLKAGDTPVSIKRSSFGPALQAGIDVQVARNLFVNADVKKIWMRTSASAGGADLGSLKIDPWVLGVGVGMKF</sequence>
<reference evidence="3 4" key="2">
    <citation type="journal article" date="2018" name="Int. J. Syst. Evol. Microbiol.">
        <title>Burkholderia insecticola sp. nov., a gut symbiotic bacterium of the bean bug Riptortus pedestris.</title>
        <authorList>
            <person name="Takeshita K."/>
            <person name="Tamaki H."/>
            <person name="Ohbayashi T."/>
            <person name="Meng X.-Y."/>
            <person name="Sone T."/>
            <person name="Mitani Y."/>
            <person name="Peeters C."/>
            <person name="Kikuchi Y."/>
            <person name="Vandamme P."/>
        </authorList>
    </citation>
    <scope>NUCLEOTIDE SEQUENCE [LARGE SCALE GENOMIC DNA]</scope>
    <source>
        <strain evidence="3">RPE64</strain>
    </source>
</reference>
<dbReference type="Gene3D" id="2.40.160.20">
    <property type="match status" value="1"/>
</dbReference>
<dbReference type="GO" id="GO:0055085">
    <property type="term" value="P:transmembrane transport"/>
    <property type="evidence" value="ECO:0007669"/>
    <property type="project" value="TreeGrafter"/>
</dbReference>
<dbReference type="InterPro" id="IPR011250">
    <property type="entry name" value="OMP/PagP_B-barrel"/>
</dbReference>
<dbReference type="Proteomes" id="UP000013966">
    <property type="component" value="Chromosome 2"/>
</dbReference>
<evidence type="ECO:0000256" key="1">
    <source>
        <dbReference type="ARBA" id="ARBA00004442"/>
    </source>
</evidence>
<evidence type="ECO:0000313" key="4">
    <source>
        <dbReference type="Proteomes" id="UP000013966"/>
    </source>
</evidence>
<name>R4WLW2_9BURK</name>
<dbReference type="SUPFAM" id="SSF56925">
    <property type="entry name" value="OMPA-like"/>
    <property type="match status" value="1"/>
</dbReference>
<dbReference type="Pfam" id="PF03922">
    <property type="entry name" value="OmpW"/>
    <property type="match status" value="1"/>
</dbReference>
<feature type="signal peptide" evidence="2">
    <location>
        <begin position="1"/>
        <end position="41"/>
    </location>
</feature>
<proteinExistence type="predicted"/>
<evidence type="ECO:0000256" key="2">
    <source>
        <dbReference type="SAM" id="SignalP"/>
    </source>
</evidence>
<dbReference type="InterPro" id="IPR005618">
    <property type="entry name" value="OMPW"/>
</dbReference>
<keyword evidence="4" id="KW-1185">Reference proteome</keyword>
<dbReference type="EMBL" id="AP013059">
    <property type="protein sequence ID" value="BAN25499.1"/>
    <property type="molecule type" value="Genomic_DNA"/>
</dbReference>
<dbReference type="HOGENOM" id="CLU_042505_0_1_4"/>
<protein>
    <submittedName>
        <fullName evidence="3">OmpW family protein</fullName>
    </submittedName>
</protein>
<reference evidence="3 4" key="1">
    <citation type="journal article" date="2013" name="Genome Announc.">
        <title>Complete Genome Sequence of Burkholderia sp. Strain RPE64, Bacterial Symbiont of the Bean Bug Riptortus pedestris.</title>
        <authorList>
            <person name="Shibata T.F."/>
            <person name="Maeda T."/>
            <person name="Nikoh N."/>
            <person name="Yamaguchi K."/>
            <person name="Oshima K."/>
            <person name="Hattori M."/>
            <person name="Nishiyama T."/>
            <person name="Hasebe M."/>
            <person name="Fukatsu T."/>
            <person name="Kikuchi Y."/>
            <person name="Shigenobu S."/>
        </authorList>
    </citation>
    <scope>NUCLEOTIDE SEQUENCE [LARGE SCALE GENOMIC DNA]</scope>
</reference>
<gene>
    <name evidence="3" type="ORF">BRPE64_BCDS08380</name>
</gene>
<dbReference type="KEGG" id="buo:BRPE64_BCDS08380"/>
<dbReference type="PATRIC" id="fig|758793.3.peg.3745"/>
<keyword evidence="2" id="KW-0732">Signal</keyword>
<dbReference type="PANTHER" id="PTHR36920">
    <property type="match status" value="1"/>
</dbReference>
<organism evidence="3 4">
    <name type="scientific">Caballeronia insecticola</name>
    <dbReference type="NCBI Taxonomy" id="758793"/>
    <lineage>
        <taxon>Bacteria</taxon>
        <taxon>Pseudomonadati</taxon>
        <taxon>Pseudomonadota</taxon>
        <taxon>Betaproteobacteria</taxon>
        <taxon>Burkholderiales</taxon>
        <taxon>Burkholderiaceae</taxon>
        <taxon>Caballeronia</taxon>
    </lineage>
</organism>
<dbReference type="STRING" id="758793.BRPE64_BCDS08380"/>
<evidence type="ECO:0000313" key="3">
    <source>
        <dbReference type="EMBL" id="BAN25499.1"/>
    </source>
</evidence>
<dbReference type="AlphaFoldDB" id="R4WLW2"/>
<dbReference type="PANTHER" id="PTHR36920:SF1">
    <property type="entry name" value="OUTER MEMBRANE PROTEIN W"/>
    <property type="match status" value="1"/>
</dbReference>
<feature type="chain" id="PRO_5004372576" evidence="2">
    <location>
        <begin position="42"/>
        <end position="233"/>
    </location>
</feature>
<accession>R4WLW2</accession>
<dbReference type="GO" id="GO:0009279">
    <property type="term" value="C:cell outer membrane"/>
    <property type="evidence" value="ECO:0007669"/>
    <property type="project" value="UniProtKB-SubCell"/>
</dbReference>
<comment type="subcellular location">
    <subcellularLocation>
        <location evidence="1">Cell outer membrane</location>
    </subcellularLocation>
</comment>